<keyword evidence="3" id="KW-0472">Membrane</keyword>
<evidence type="ECO:0000313" key="7">
    <source>
        <dbReference type="Proteomes" id="UP000264820"/>
    </source>
</evidence>
<evidence type="ECO:0000256" key="3">
    <source>
        <dbReference type="SAM" id="Phobius"/>
    </source>
</evidence>
<evidence type="ECO:0000256" key="2">
    <source>
        <dbReference type="SAM" id="MobiDB-lite"/>
    </source>
</evidence>
<proteinExistence type="predicted"/>
<feature type="repeat" description="TNFR-Cys" evidence="1">
    <location>
        <begin position="145"/>
        <end position="185"/>
    </location>
</feature>
<dbReference type="SMART" id="SM00208">
    <property type="entry name" value="TNFR"/>
    <property type="match status" value="3"/>
</dbReference>
<dbReference type="OMA" id="QTHDTVC"/>
<dbReference type="KEGG" id="hcq:109513557"/>
<dbReference type="RefSeq" id="XP_019721654.1">
    <property type="nucleotide sequence ID" value="XM_019866095.1"/>
</dbReference>
<reference evidence="6" key="2">
    <citation type="submission" date="2025-09" db="UniProtKB">
        <authorList>
            <consortium name="Ensembl"/>
        </authorList>
    </citation>
    <scope>IDENTIFICATION</scope>
</reference>
<feature type="domain" description="TNFR-Cys" evidence="5">
    <location>
        <begin position="145"/>
        <end position="185"/>
    </location>
</feature>
<dbReference type="Pfam" id="PF00020">
    <property type="entry name" value="TNFR_c6"/>
    <property type="match status" value="1"/>
</dbReference>
<dbReference type="STRING" id="109280.ENSHCOP00000006445"/>
<dbReference type="AlphaFoldDB" id="A0A3Q2XNZ0"/>
<dbReference type="GO" id="GO:0002768">
    <property type="term" value="P:immune response-regulating cell surface receptor signaling pathway"/>
    <property type="evidence" value="ECO:0007669"/>
    <property type="project" value="TreeGrafter"/>
</dbReference>
<dbReference type="PANTHER" id="PTHR46875">
    <property type="entry name" value="TUMOR NECROSIS FACTOR RECEPTOR SUPERFAMILY MEMBER 5"/>
    <property type="match status" value="1"/>
</dbReference>
<keyword evidence="3" id="KW-0812">Transmembrane</keyword>
<evidence type="ECO:0000256" key="1">
    <source>
        <dbReference type="PROSITE-ProRule" id="PRU00206"/>
    </source>
</evidence>
<dbReference type="Proteomes" id="UP000264820">
    <property type="component" value="Unplaced"/>
</dbReference>
<feature type="chain" id="PRO_5018720910" evidence="4">
    <location>
        <begin position="23"/>
        <end position="309"/>
    </location>
</feature>
<keyword evidence="4" id="KW-0732">Signal</keyword>
<dbReference type="GO" id="GO:0009897">
    <property type="term" value="C:external side of plasma membrane"/>
    <property type="evidence" value="ECO:0007669"/>
    <property type="project" value="Ensembl"/>
</dbReference>
<keyword evidence="3" id="KW-1133">Transmembrane helix</keyword>
<evidence type="ECO:0000256" key="4">
    <source>
        <dbReference type="SAM" id="SignalP"/>
    </source>
</evidence>
<dbReference type="PROSITE" id="PS50050">
    <property type="entry name" value="TNFR_NGFR_2"/>
    <property type="match status" value="1"/>
</dbReference>
<dbReference type="SUPFAM" id="SSF57586">
    <property type="entry name" value="TNF receptor-like"/>
    <property type="match status" value="2"/>
</dbReference>
<dbReference type="GO" id="GO:0035631">
    <property type="term" value="C:CD40 receptor complex"/>
    <property type="evidence" value="ECO:0007669"/>
    <property type="project" value="TreeGrafter"/>
</dbReference>
<sequence>MATWMVSTMMTVLWAAAVIISAQPPCDPLTQYELSGQCCQMCPPGTSMSQLGTCKAPHCLQCDQDEYQDTYTTETKCKRQPYCDPNKNFQFAEQTSKTEESICMCKLGFHCSSDVCLTCVPHRPCEPGWGAIIKGNQTHDTVCHKCPEGSFSNQTSWHSDCLTWTKCKSGYVVRQSGSAQSDVVCENQRMHVIIACVFILGMGILLAAAVKIWSSRRRREDIKGKDDEDPPKEALIAFDGVHEEPMSPGVQVSLADSSGTGEPEENEDRPSQVALLSDKGNYVTQENGKAEVLSRQESQSMTGTSEMSC</sequence>
<dbReference type="InterPro" id="IPR034053">
    <property type="entry name" value="TNFRSF5_N_teleost"/>
</dbReference>
<dbReference type="InterPro" id="IPR001368">
    <property type="entry name" value="TNFR/NGFR_Cys_rich_reg"/>
</dbReference>
<name>A0A3Q2XNZ0_HIPCM</name>
<feature type="compositionally biased region" description="Polar residues" evidence="2">
    <location>
        <begin position="295"/>
        <end position="309"/>
    </location>
</feature>
<dbReference type="GO" id="GO:0042615">
    <property type="term" value="F:CD154 receptor binding"/>
    <property type="evidence" value="ECO:0007669"/>
    <property type="project" value="Ensembl"/>
</dbReference>
<evidence type="ECO:0000313" key="6">
    <source>
        <dbReference type="Ensembl" id="ENSHCOP00000006445.1"/>
    </source>
</evidence>
<feature type="transmembrane region" description="Helical" evidence="3">
    <location>
        <begin position="190"/>
        <end position="213"/>
    </location>
</feature>
<dbReference type="CDD" id="cd13422">
    <property type="entry name" value="TNFRSF5_teleost"/>
    <property type="match status" value="1"/>
</dbReference>
<dbReference type="GO" id="GO:0035666">
    <property type="term" value="P:TRIF-dependent toll-like receptor signaling pathway"/>
    <property type="evidence" value="ECO:0007669"/>
    <property type="project" value="Ensembl"/>
</dbReference>
<dbReference type="Gene3D" id="2.10.50.10">
    <property type="entry name" value="Tumor Necrosis Factor Receptor, subunit A, domain 2"/>
    <property type="match status" value="3"/>
</dbReference>
<dbReference type="GeneID" id="109513557"/>
<evidence type="ECO:0000259" key="5">
    <source>
        <dbReference type="PROSITE" id="PS50050"/>
    </source>
</evidence>
<dbReference type="PANTHER" id="PTHR46875:SF3">
    <property type="entry name" value="CD40 MOLECULE, TNF RECEPTOR SUPERFAMILY MEMBER 5"/>
    <property type="match status" value="1"/>
</dbReference>
<protein>
    <submittedName>
        <fullName evidence="6">CD40 molecule, TNF receptor superfamily member 5</fullName>
    </submittedName>
</protein>
<dbReference type="OrthoDB" id="9932129at2759"/>
<feature type="signal peptide" evidence="4">
    <location>
        <begin position="1"/>
        <end position="22"/>
    </location>
</feature>
<organism evidence="6 7">
    <name type="scientific">Hippocampus comes</name>
    <name type="common">Tiger tail seahorse</name>
    <dbReference type="NCBI Taxonomy" id="109280"/>
    <lineage>
        <taxon>Eukaryota</taxon>
        <taxon>Metazoa</taxon>
        <taxon>Chordata</taxon>
        <taxon>Craniata</taxon>
        <taxon>Vertebrata</taxon>
        <taxon>Euteleostomi</taxon>
        <taxon>Actinopterygii</taxon>
        <taxon>Neopterygii</taxon>
        <taxon>Teleostei</taxon>
        <taxon>Neoteleostei</taxon>
        <taxon>Acanthomorphata</taxon>
        <taxon>Syngnathiaria</taxon>
        <taxon>Syngnathiformes</taxon>
        <taxon>Syngnathoidei</taxon>
        <taxon>Syngnathidae</taxon>
        <taxon>Hippocampus</taxon>
    </lineage>
</organism>
<dbReference type="CTD" id="958"/>
<dbReference type="GeneTree" id="ENSGT00940000166581"/>
<accession>A0A3Q2XNZ0</accession>
<feature type="disulfide bond" evidence="1">
    <location>
        <begin position="167"/>
        <end position="185"/>
    </location>
</feature>
<comment type="caution">
    <text evidence="1">Lacks conserved residue(s) required for the propagation of feature annotation.</text>
</comment>
<dbReference type="Ensembl" id="ENSHCOT00000003670.1">
    <property type="protein sequence ID" value="ENSHCOP00000006445.1"/>
    <property type="gene ID" value="ENSHCOG00000008241.1"/>
</dbReference>
<feature type="region of interest" description="Disordered" evidence="2">
    <location>
        <begin position="244"/>
        <end position="309"/>
    </location>
</feature>
<keyword evidence="1" id="KW-1015">Disulfide bond</keyword>
<feature type="disulfide bond" evidence="1">
    <location>
        <begin position="146"/>
        <end position="161"/>
    </location>
</feature>
<reference evidence="6" key="1">
    <citation type="submission" date="2025-08" db="UniProtKB">
        <authorList>
            <consortium name="Ensembl"/>
        </authorList>
    </citation>
    <scope>IDENTIFICATION</scope>
</reference>
<dbReference type="InterPro" id="IPR052135">
    <property type="entry name" value="TNFRSF5"/>
</dbReference>
<keyword evidence="7" id="KW-1185">Reference proteome</keyword>